<keyword evidence="1" id="KW-0472">Membrane</keyword>
<accession>V4AW37</accession>
<evidence type="ECO:0000256" key="1">
    <source>
        <dbReference type="SAM" id="Phobius"/>
    </source>
</evidence>
<keyword evidence="1" id="KW-0812">Transmembrane</keyword>
<dbReference type="GeneID" id="20243765"/>
<name>V4AW37_LOTGI</name>
<feature type="transmembrane region" description="Helical" evidence="1">
    <location>
        <begin position="43"/>
        <end position="64"/>
    </location>
</feature>
<dbReference type="Proteomes" id="UP000030746">
    <property type="component" value="Unassembled WGS sequence"/>
</dbReference>
<evidence type="ECO:0000313" key="3">
    <source>
        <dbReference type="Proteomes" id="UP000030746"/>
    </source>
</evidence>
<evidence type="ECO:0000313" key="2">
    <source>
        <dbReference type="EMBL" id="ESP01643.1"/>
    </source>
</evidence>
<sequence>MEAVEAVIQNKIFAYLLVINRDTEKLQEKLNLPLSLHNRYCPVLYVGYVKLLLFILYQSCSLCWSCSLCRVCIIITVYIIPVPFFMSGMYKHYCLYYTSPVLYGRNNSKIVIYGEINKFVPMSQQRIFKFWNDANSLAVTIRGFPNENATFVYSVDGMIKTTYNIIDQKTQCATVTLFGKPNIPSGLDCTYTQPTPKSRPKHKPFEKIDYSIGLRYDIGSPDGFIIKF</sequence>
<reference evidence="2 3" key="1">
    <citation type="journal article" date="2013" name="Nature">
        <title>Insights into bilaterian evolution from three spiralian genomes.</title>
        <authorList>
            <person name="Simakov O."/>
            <person name="Marletaz F."/>
            <person name="Cho S.J."/>
            <person name="Edsinger-Gonzales E."/>
            <person name="Havlak P."/>
            <person name="Hellsten U."/>
            <person name="Kuo D.H."/>
            <person name="Larsson T."/>
            <person name="Lv J."/>
            <person name="Arendt D."/>
            <person name="Savage R."/>
            <person name="Osoegawa K."/>
            <person name="de Jong P."/>
            <person name="Grimwood J."/>
            <person name="Chapman J.A."/>
            <person name="Shapiro H."/>
            <person name="Aerts A."/>
            <person name="Otillar R.P."/>
            <person name="Terry A.Y."/>
            <person name="Boore J.L."/>
            <person name="Grigoriev I.V."/>
            <person name="Lindberg D.R."/>
            <person name="Seaver E.C."/>
            <person name="Weisblat D.A."/>
            <person name="Putnam N.H."/>
            <person name="Rokhsar D.S."/>
        </authorList>
    </citation>
    <scope>NUCLEOTIDE SEQUENCE [LARGE SCALE GENOMIC DNA]</scope>
</reference>
<protein>
    <submittedName>
        <fullName evidence="2">Uncharacterized protein</fullName>
    </submittedName>
</protein>
<dbReference type="HOGENOM" id="CLU_1215965_0_0_1"/>
<dbReference type="AlphaFoldDB" id="V4AW37"/>
<organism evidence="2 3">
    <name type="scientific">Lottia gigantea</name>
    <name type="common">Giant owl limpet</name>
    <dbReference type="NCBI Taxonomy" id="225164"/>
    <lineage>
        <taxon>Eukaryota</taxon>
        <taxon>Metazoa</taxon>
        <taxon>Spiralia</taxon>
        <taxon>Lophotrochozoa</taxon>
        <taxon>Mollusca</taxon>
        <taxon>Gastropoda</taxon>
        <taxon>Patellogastropoda</taxon>
        <taxon>Lottioidea</taxon>
        <taxon>Lottiidae</taxon>
        <taxon>Lottia</taxon>
    </lineage>
</organism>
<gene>
    <name evidence="2" type="ORF">LOTGIDRAFT_176442</name>
</gene>
<keyword evidence="1" id="KW-1133">Transmembrane helix</keyword>
<feature type="transmembrane region" description="Helical" evidence="1">
    <location>
        <begin position="71"/>
        <end position="90"/>
    </location>
</feature>
<dbReference type="KEGG" id="lgi:LOTGIDRAFT_176442"/>
<proteinExistence type="predicted"/>
<dbReference type="OrthoDB" id="6083021at2759"/>
<dbReference type="EMBL" id="KB200439">
    <property type="protein sequence ID" value="ESP01643.1"/>
    <property type="molecule type" value="Genomic_DNA"/>
</dbReference>
<dbReference type="RefSeq" id="XP_009047670.1">
    <property type="nucleotide sequence ID" value="XM_009049422.1"/>
</dbReference>
<keyword evidence="3" id="KW-1185">Reference proteome</keyword>
<dbReference type="CTD" id="20243765"/>